<protein>
    <submittedName>
        <fullName evidence="3">Helix-turn-helix domain-containing protein</fullName>
    </submittedName>
</protein>
<sequence>MTITRDRLEEARNAPEATQRRVQPWPARRAAAVTRAAVQAPAWTWPVARLLADSVLGELRHALPAHPTLLDSRAWRFVAANLHRTLTGEDADWQGADAELFRTLGAASGDPQLVARACSTGSRRGLAALGQPPTGVVCACAEALFSCVETLSALATAGAAVPADKRLLEAILTGAGAGNVEALARAARWPLPDRVVLVAVEPGAADPGAPALADLDDPHPRLLLPDGAKLPPFGVRAALGPPVPLADAAKSLDWARRTLDLVRDGVLPDRPVTDWADHLTTHWLLADAFLTTTIADQALAPLDALTANQRAKAADTLLALISTGGSAPEVARLLGVHPQTVRHRLRLLTDLFDGRLTDPAERLTLEIALRSRKLGTISAQAHPHAIDNLSTPRNEWLTPDRGSDSMP</sequence>
<dbReference type="InterPro" id="IPR042070">
    <property type="entry name" value="PucR_C-HTH_sf"/>
</dbReference>
<dbReference type="EMBL" id="CP127173">
    <property type="protein sequence ID" value="WIV56210.1"/>
    <property type="molecule type" value="Genomic_DNA"/>
</dbReference>
<dbReference type="Proteomes" id="UP001227101">
    <property type="component" value="Chromosome"/>
</dbReference>
<feature type="domain" description="PucR C-terminal helix-turn-helix" evidence="2">
    <location>
        <begin position="315"/>
        <end position="370"/>
    </location>
</feature>
<feature type="region of interest" description="Disordered" evidence="1">
    <location>
        <begin position="1"/>
        <end position="25"/>
    </location>
</feature>
<evidence type="ECO:0000259" key="2">
    <source>
        <dbReference type="Pfam" id="PF13556"/>
    </source>
</evidence>
<name>A0ABY8XKP2_9PSEU</name>
<dbReference type="Pfam" id="PF13556">
    <property type="entry name" value="HTH_30"/>
    <property type="match status" value="1"/>
</dbReference>
<dbReference type="PANTHER" id="PTHR33744:SF1">
    <property type="entry name" value="DNA-BINDING TRANSCRIPTIONAL ACTIVATOR ADER"/>
    <property type="match status" value="1"/>
</dbReference>
<feature type="region of interest" description="Disordered" evidence="1">
    <location>
        <begin position="388"/>
        <end position="407"/>
    </location>
</feature>
<dbReference type="InterPro" id="IPR051448">
    <property type="entry name" value="CdaR-like_regulators"/>
</dbReference>
<dbReference type="PANTHER" id="PTHR33744">
    <property type="entry name" value="CARBOHYDRATE DIACID REGULATOR"/>
    <property type="match status" value="1"/>
</dbReference>
<keyword evidence="4" id="KW-1185">Reference proteome</keyword>
<feature type="compositionally biased region" description="Basic and acidic residues" evidence="1">
    <location>
        <begin position="1"/>
        <end position="13"/>
    </location>
</feature>
<dbReference type="Gene3D" id="1.10.10.2840">
    <property type="entry name" value="PucR C-terminal helix-turn-helix domain"/>
    <property type="match status" value="1"/>
</dbReference>
<dbReference type="RefSeq" id="WP_285453296.1">
    <property type="nucleotide sequence ID" value="NZ_CP127173.1"/>
</dbReference>
<reference evidence="3 4" key="1">
    <citation type="submission" date="2023-06" db="EMBL/GenBank/DDBJ databases">
        <authorList>
            <person name="Oyuntsetseg B."/>
            <person name="Kim S.B."/>
        </authorList>
    </citation>
    <scope>NUCLEOTIDE SEQUENCE [LARGE SCALE GENOMIC DNA]</scope>
    <source>
        <strain evidence="3 4">2-2</strain>
    </source>
</reference>
<evidence type="ECO:0000313" key="3">
    <source>
        <dbReference type="EMBL" id="WIV56210.1"/>
    </source>
</evidence>
<organism evidence="3 4">
    <name type="scientific">Amycolatopsis nalaikhensis</name>
    <dbReference type="NCBI Taxonomy" id="715472"/>
    <lineage>
        <taxon>Bacteria</taxon>
        <taxon>Bacillati</taxon>
        <taxon>Actinomycetota</taxon>
        <taxon>Actinomycetes</taxon>
        <taxon>Pseudonocardiales</taxon>
        <taxon>Pseudonocardiaceae</taxon>
        <taxon>Amycolatopsis</taxon>
    </lineage>
</organism>
<evidence type="ECO:0000313" key="4">
    <source>
        <dbReference type="Proteomes" id="UP001227101"/>
    </source>
</evidence>
<gene>
    <name evidence="3" type="ORF">QP939_46685</name>
</gene>
<accession>A0ABY8XKP2</accession>
<evidence type="ECO:0000256" key="1">
    <source>
        <dbReference type="SAM" id="MobiDB-lite"/>
    </source>
</evidence>
<dbReference type="InterPro" id="IPR025736">
    <property type="entry name" value="PucR_C-HTH_dom"/>
</dbReference>
<proteinExistence type="predicted"/>